<dbReference type="InterPro" id="IPR002731">
    <property type="entry name" value="ATPase_BadF"/>
</dbReference>
<keyword evidence="3" id="KW-1185">Reference proteome</keyword>
<name>A0A3T0MZA1_9RHOB</name>
<dbReference type="EMBL" id="CP033219">
    <property type="protein sequence ID" value="AZV77087.1"/>
    <property type="molecule type" value="Genomic_DNA"/>
</dbReference>
<dbReference type="SUPFAM" id="SSF53067">
    <property type="entry name" value="Actin-like ATPase domain"/>
    <property type="match status" value="2"/>
</dbReference>
<dbReference type="PANTHER" id="PTHR43190">
    <property type="entry name" value="N-ACETYL-D-GLUCOSAMINE KINASE"/>
    <property type="match status" value="1"/>
</dbReference>
<dbReference type="Gene3D" id="3.30.420.40">
    <property type="match status" value="2"/>
</dbReference>
<gene>
    <name evidence="2" type="ORF">EBB79_03720</name>
</gene>
<dbReference type="Proteomes" id="UP000283063">
    <property type="component" value="Chromosome"/>
</dbReference>
<reference evidence="2 3" key="1">
    <citation type="submission" date="2018-10" db="EMBL/GenBank/DDBJ databases">
        <title>Parasedimentitalea marina sp. nov., a psychrophilic bacterium isolated from deep seawater of the New Britain Trench.</title>
        <authorList>
            <person name="Cao J."/>
        </authorList>
    </citation>
    <scope>NUCLEOTIDE SEQUENCE [LARGE SCALE GENOMIC DNA]</scope>
    <source>
        <strain evidence="2 3">W43</strain>
    </source>
</reference>
<proteinExistence type="predicted"/>
<accession>A0A3T0MZA1</accession>
<dbReference type="Pfam" id="PF01869">
    <property type="entry name" value="BcrAD_BadFG"/>
    <property type="match status" value="1"/>
</dbReference>
<dbReference type="AlphaFoldDB" id="A0A3T0MZA1"/>
<organism evidence="2 3">
    <name type="scientific">Parasedimentitalea marina</name>
    <dbReference type="NCBI Taxonomy" id="2483033"/>
    <lineage>
        <taxon>Bacteria</taxon>
        <taxon>Pseudomonadati</taxon>
        <taxon>Pseudomonadota</taxon>
        <taxon>Alphaproteobacteria</taxon>
        <taxon>Rhodobacterales</taxon>
        <taxon>Paracoccaceae</taxon>
        <taxon>Parasedimentitalea</taxon>
    </lineage>
</organism>
<evidence type="ECO:0000259" key="1">
    <source>
        <dbReference type="Pfam" id="PF01869"/>
    </source>
</evidence>
<dbReference type="OrthoDB" id="63487at2"/>
<dbReference type="RefSeq" id="WP_127747635.1">
    <property type="nucleotide sequence ID" value="NZ_CP033219.1"/>
</dbReference>
<feature type="domain" description="ATPase BadF/BadG/BcrA/BcrD type" evidence="1">
    <location>
        <begin position="12"/>
        <end position="283"/>
    </location>
</feature>
<dbReference type="InterPro" id="IPR052519">
    <property type="entry name" value="Euk-type_GlcNAc_Kinase"/>
</dbReference>
<evidence type="ECO:0000313" key="3">
    <source>
        <dbReference type="Proteomes" id="UP000283063"/>
    </source>
</evidence>
<dbReference type="InterPro" id="IPR043129">
    <property type="entry name" value="ATPase_NBD"/>
</dbReference>
<dbReference type="CDD" id="cd24082">
    <property type="entry name" value="ASKHA_NBD_GspK-like"/>
    <property type="match status" value="1"/>
</dbReference>
<protein>
    <submittedName>
        <fullName evidence="2">ATPase</fullName>
    </submittedName>
</protein>
<evidence type="ECO:0000313" key="2">
    <source>
        <dbReference type="EMBL" id="AZV77087.1"/>
    </source>
</evidence>
<dbReference type="PANTHER" id="PTHR43190:SF3">
    <property type="entry name" value="N-ACETYL-D-GLUCOSAMINE KINASE"/>
    <property type="match status" value="1"/>
</dbReference>
<dbReference type="KEGG" id="sedi:EBB79_03720"/>
<sequence length="296" mass="30850">MTDSQHTFCIAIDGGGTSCRLALKTPTGVVSVRRGSANVFSDYETALETMRDGLAELCSKAGLDVRQLVDIPLYAGLAGVVDGAVARSVAEGLPSRHALIEDDRHAAVIGALGARSGSLIGIGTGSFLARQSQGNIAFIGGYGPVLGDEASGSWLGRGLLRRALLVLDGLEDTSDLVESCLSEFQHDVARIVRFTIAAQPADYGVYAPRVVQAAKTGDVTGRVLMEAGADYICKALAALGREPDEPVCGIGGVAAHYADFLPPEIAASLVDPQGEALDGALELARRFAVQIRQEQT</sequence>